<evidence type="ECO:0000256" key="7">
    <source>
        <dbReference type="PROSITE-ProRule" id="PRU00125"/>
    </source>
</evidence>
<dbReference type="PANTHER" id="PTHR14167:SF54">
    <property type="entry name" value="VINEXIN"/>
    <property type="match status" value="1"/>
</dbReference>
<dbReference type="EMBL" id="NHOQ01002094">
    <property type="protein sequence ID" value="PWA19535.1"/>
    <property type="molecule type" value="Genomic_DNA"/>
</dbReference>
<feature type="compositionally biased region" description="Low complexity" evidence="9">
    <location>
        <begin position="785"/>
        <end position="801"/>
    </location>
</feature>
<feature type="domain" description="SH3" evidence="10">
    <location>
        <begin position="547"/>
        <end position="606"/>
    </location>
</feature>
<dbReference type="CDD" id="cd11782">
    <property type="entry name" value="SH3_Sorbs_2"/>
    <property type="match status" value="1"/>
</dbReference>
<feature type="compositionally biased region" description="Basic and acidic residues" evidence="9">
    <location>
        <begin position="355"/>
        <end position="365"/>
    </location>
</feature>
<dbReference type="GO" id="GO:0046872">
    <property type="term" value="F:metal ion binding"/>
    <property type="evidence" value="ECO:0007669"/>
    <property type="project" value="UniProtKB-KW"/>
</dbReference>
<dbReference type="Pfam" id="PF14604">
    <property type="entry name" value="SH3_9"/>
    <property type="match status" value="1"/>
</dbReference>
<evidence type="ECO:0000259" key="13">
    <source>
        <dbReference type="PROSITE" id="PS50831"/>
    </source>
</evidence>
<dbReference type="PROSITE" id="PS50023">
    <property type="entry name" value="LIM_DOMAIN_2"/>
    <property type="match status" value="1"/>
</dbReference>
<dbReference type="PROSITE" id="PS50002">
    <property type="entry name" value="SH3"/>
    <property type="match status" value="3"/>
</dbReference>
<dbReference type="InterPro" id="IPR001478">
    <property type="entry name" value="PDZ"/>
</dbReference>
<dbReference type="InterPro" id="IPR001781">
    <property type="entry name" value="Znf_LIM"/>
</dbReference>
<dbReference type="Pfam" id="PF00018">
    <property type="entry name" value="SH3_1"/>
    <property type="match status" value="2"/>
</dbReference>
<dbReference type="InterPro" id="IPR031847">
    <property type="entry name" value="PDLI1-4/Zasp-like_mid"/>
</dbReference>
<dbReference type="InterPro" id="IPR001452">
    <property type="entry name" value="SH3_domain"/>
</dbReference>
<dbReference type="Gene3D" id="2.30.30.40">
    <property type="entry name" value="SH3 Domains"/>
    <property type="match status" value="3"/>
</dbReference>
<dbReference type="CDD" id="cd11921">
    <property type="entry name" value="SH3_Vinexin_1"/>
    <property type="match status" value="1"/>
</dbReference>
<feature type="compositionally biased region" description="Polar residues" evidence="9">
    <location>
        <begin position="765"/>
        <end position="776"/>
    </location>
</feature>
<keyword evidence="3 7" id="KW-0479">Metal-binding</keyword>
<feature type="region of interest" description="Disordered" evidence="9">
    <location>
        <begin position="687"/>
        <end position="839"/>
    </location>
</feature>
<feature type="domain" description="LIM zinc-binding" evidence="11">
    <location>
        <begin position="1211"/>
        <end position="1254"/>
    </location>
</feature>
<proteinExistence type="predicted"/>
<sequence length="1254" mass="137920">KLLPVAEKAFCNFFPRIEDFNGTLPFTMTYNSCGDIAVQPALVCKYCTTPNRFRLTGREIENHMEVVTCEDCGVKVCSTQDAHYEVSSPPGSLHYPACPSCSQAKVFGKNNPMRRRARAAPGVSLATDFVKRACQPDNCVDSEKHLVRFANNLFKFPGNRCGDLQVKVFGFSFPTFSDSRLIQSGKELPPPSSPSAMSLMLKQQQSAEVASHPNGSQSYLSGKPDISSSQHILTSPEHVVVISPGLPTPPLSPFRSTGLTSGAVKEPELNGGGPVTPSFGSYYGPSQSQGELPNGVQGSSTLPHSWAPNNEGRLIKYSGIGPVDETGMPIASRSSVNKPRDWYRSMFRQIHKKPEELEDSERWSPERLQSSAEREKIIEEDKNLFRLTPYGSLPDWSEDVDKLSDPGKQQPQPKSIFDFEPDRSSASVSNSQVHLSQKRQPEKPASPSIEASLQSELSQFEAELDSEIQGLERTLSQKKQRRGRGEEATGRDPLAPKAGTTNHSNLVASKQPIQRSGFLPSTSVPAHVGRLSTANESMEPTSKKEEKKMKAARVKFDFQAQSPRELTLQKGDIVYIHRQVDANWFEGEHHGRAGIFPTSYVEILPPTEKPTPIKSPTLQVLEYGEALALYNFNADLPVELSFRKGEVICITRQVDDKWLEGRISGTNRSGIFPATYVQVNKMPRTKYSTDDFSAGPMSPGPQSPGRPLHSPSPRSPLIPFTPPSLSPTLEHSPLKPSSPVPYGSSQSRSPNQTLSHHRLPHGTPSAASPTNQNSNLIAAHSTFRAVSPSSQSSASMHRAAAPSVSSPRYTGPSQGAKPGLYAPLNAHVNSQSNPGSVVGQRQPYKAVYNYKPQNADELELREGDIVQVMEKCDDGWFVGLDLSLCSSDHSMALTLNLIGPSPWGFRIYGGRDFKKAITVSKVNGGSKAEKADLHAGDIILEINGENTADMLNVEAQNKIKNSKTHLQLLVERPETPSSTQTNGISTPEQLTGHFQEVVIVSRDENQNYSEYKISSPSSQSPGPYSSYSPVSPDRRGERLTPTINKSVQLRSWSPEDKNNRLSRPHSQIFLPTGLAISSRVLRGMGSSPIFTSFIEFFPSDFRHPSGSSRTPTPPGRYSPHSPTDRDVPMSPRRSSSSSDFAMQRFDRNSEVYKMIQENKESRTPPRQSNTFKMLQEVLEADEKEAALRFPGKLSPNPPKQSTSVAGVSKHHTCEKCGTSIVTQAVRITDSSFRHPECYTCTDCGLNLKMRGHFW</sequence>
<keyword evidence="6 7" id="KW-0440">LIM domain</keyword>
<evidence type="ECO:0000256" key="4">
    <source>
        <dbReference type="ARBA" id="ARBA00022833"/>
    </source>
</evidence>
<evidence type="ECO:0000259" key="12">
    <source>
        <dbReference type="PROSITE" id="PS50106"/>
    </source>
</evidence>
<organism evidence="14 15">
    <name type="scientific">Gambusia affinis</name>
    <name type="common">Western mosquitofish</name>
    <name type="synonym">Heterandria affinis</name>
    <dbReference type="NCBI Taxonomy" id="33528"/>
    <lineage>
        <taxon>Eukaryota</taxon>
        <taxon>Metazoa</taxon>
        <taxon>Chordata</taxon>
        <taxon>Craniata</taxon>
        <taxon>Vertebrata</taxon>
        <taxon>Euteleostomi</taxon>
        <taxon>Actinopterygii</taxon>
        <taxon>Neopterygii</taxon>
        <taxon>Teleostei</taxon>
        <taxon>Neoteleostei</taxon>
        <taxon>Acanthomorphata</taxon>
        <taxon>Ovalentaria</taxon>
        <taxon>Atherinomorphae</taxon>
        <taxon>Cyprinodontiformes</taxon>
        <taxon>Poeciliidae</taxon>
        <taxon>Poeciliinae</taxon>
        <taxon>Gambusia</taxon>
    </lineage>
</organism>
<dbReference type="SMART" id="SM00228">
    <property type="entry name" value="PDZ"/>
    <property type="match status" value="1"/>
</dbReference>
<dbReference type="GO" id="GO:0070161">
    <property type="term" value="C:anchoring junction"/>
    <property type="evidence" value="ECO:0007669"/>
    <property type="project" value="UniProtKB-SubCell"/>
</dbReference>
<feature type="region of interest" description="Disordered" evidence="9">
    <location>
        <begin position="182"/>
        <end position="229"/>
    </location>
</feature>
<dbReference type="Proteomes" id="UP000250572">
    <property type="component" value="Unassembled WGS sequence"/>
</dbReference>
<dbReference type="InterPro" id="IPR036034">
    <property type="entry name" value="PDZ_sf"/>
</dbReference>
<dbReference type="InterPro" id="IPR035609">
    <property type="entry name" value="Vinexin_SH3_1"/>
</dbReference>
<reference evidence="14 15" key="1">
    <citation type="journal article" date="2018" name="G3 (Bethesda)">
        <title>A High-Quality Reference Genome for the Invasive Mosquitofish Gambusia affinis Using a Chicago Library.</title>
        <authorList>
            <person name="Hoffberg S.L."/>
            <person name="Troendle N.J."/>
            <person name="Glenn T.C."/>
            <person name="Mahmud O."/>
            <person name="Louha S."/>
            <person name="Chalopin D."/>
            <person name="Bennetzen J.L."/>
            <person name="Mauricio R."/>
        </authorList>
    </citation>
    <scope>NUCLEOTIDE SEQUENCE [LARGE SCALE GENOMIC DNA]</scope>
    <source>
        <strain evidence="14">NE01/NJP1002.9</strain>
        <tissue evidence="14">Muscle</tissue>
    </source>
</reference>
<feature type="compositionally biased region" description="Polar residues" evidence="9">
    <location>
        <begin position="449"/>
        <end position="458"/>
    </location>
</feature>
<evidence type="ECO:0000256" key="1">
    <source>
        <dbReference type="ARBA" id="ARBA00004282"/>
    </source>
</evidence>
<feature type="region of interest" description="Disordered" evidence="9">
    <location>
        <begin position="250"/>
        <end position="310"/>
    </location>
</feature>
<evidence type="ECO:0000256" key="9">
    <source>
        <dbReference type="SAM" id="MobiDB-lite"/>
    </source>
</evidence>
<dbReference type="AlphaFoldDB" id="A0A315V9Y5"/>
<dbReference type="FunFam" id="2.30.42.10:FF:000130">
    <property type="entry name" value="PDZ and LIM domain 2 (mystique)"/>
    <property type="match status" value="1"/>
</dbReference>
<dbReference type="Pfam" id="PF02208">
    <property type="entry name" value="Sorb"/>
    <property type="match status" value="1"/>
</dbReference>
<gene>
    <name evidence="14" type="ORF">CCH79_00006875</name>
</gene>
<feature type="compositionally biased region" description="Polar residues" evidence="9">
    <location>
        <begin position="202"/>
        <end position="229"/>
    </location>
</feature>
<comment type="subcellular location">
    <subcellularLocation>
        <location evidence="1">Cell junction</location>
    </subcellularLocation>
</comment>
<keyword evidence="5" id="KW-0965">Cell junction</keyword>
<feature type="compositionally biased region" description="Low complexity" evidence="9">
    <location>
        <begin position="1011"/>
        <end position="1031"/>
    </location>
</feature>
<dbReference type="PROSITE" id="PS50106">
    <property type="entry name" value="PDZ"/>
    <property type="match status" value="1"/>
</dbReference>
<dbReference type="PRINTS" id="PR00499">
    <property type="entry name" value="P67PHOX"/>
</dbReference>
<feature type="region of interest" description="Disordered" evidence="9">
    <location>
        <begin position="397"/>
        <end position="547"/>
    </location>
</feature>
<dbReference type="Gene3D" id="2.10.110.10">
    <property type="entry name" value="Cysteine Rich Protein"/>
    <property type="match status" value="1"/>
</dbReference>
<protein>
    <submittedName>
        <fullName evidence="14">Uncharacterized protein</fullName>
    </submittedName>
</protein>
<dbReference type="Gene3D" id="2.30.42.10">
    <property type="match status" value="1"/>
</dbReference>
<keyword evidence="4 7" id="KW-0862">Zinc</keyword>
<keyword evidence="2 8" id="KW-0728">SH3 domain</keyword>
<feature type="compositionally biased region" description="Pro residues" evidence="9">
    <location>
        <begin position="713"/>
        <end position="725"/>
    </location>
</feature>
<feature type="compositionally biased region" description="Polar residues" evidence="9">
    <location>
        <begin position="1041"/>
        <end position="1051"/>
    </location>
</feature>
<name>A0A315V9Y5_GAMAF</name>
<evidence type="ECO:0000256" key="8">
    <source>
        <dbReference type="PROSITE-ProRule" id="PRU00192"/>
    </source>
</evidence>
<feature type="compositionally biased region" description="Polar residues" evidence="9">
    <location>
        <begin position="803"/>
        <end position="813"/>
    </location>
</feature>
<dbReference type="InterPro" id="IPR036028">
    <property type="entry name" value="SH3-like_dom_sf"/>
</dbReference>
<feature type="region of interest" description="Disordered" evidence="9">
    <location>
        <begin position="355"/>
        <end position="375"/>
    </location>
</feature>
<evidence type="ECO:0000256" key="3">
    <source>
        <dbReference type="ARBA" id="ARBA00022723"/>
    </source>
</evidence>
<evidence type="ECO:0000256" key="5">
    <source>
        <dbReference type="ARBA" id="ARBA00022949"/>
    </source>
</evidence>
<feature type="domain" description="SH3" evidence="10">
    <location>
        <begin position="839"/>
        <end position="902"/>
    </location>
</feature>
<feature type="compositionally biased region" description="Polar residues" evidence="9">
    <location>
        <begin position="743"/>
        <end position="754"/>
    </location>
</feature>
<feature type="region of interest" description="Disordered" evidence="9">
    <location>
        <begin position="1011"/>
        <end position="1064"/>
    </location>
</feature>
<dbReference type="SUPFAM" id="SSF50156">
    <property type="entry name" value="PDZ domain-like"/>
    <property type="match status" value="1"/>
</dbReference>
<evidence type="ECO:0000256" key="2">
    <source>
        <dbReference type="ARBA" id="ARBA00022443"/>
    </source>
</evidence>
<keyword evidence="15" id="KW-1185">Reference proteome</keyword>
<dbReference type="CDD" id="cd06753">
    <property type="entry name" value="PDZ_PDLIM-like"/>
    <property type="match status" value="1"/>
</dbReference>
<evidence type="ECO:0000313" key="14">
    <source>
        <dbReference type="EMBL" id="PWA19535.1"/>
    </source>
</evidence>
<evidence type="ECO:0000256" key="6">
    <source>
        <dbReference type="ARBA" id="ARBA00023038"/>
    </source>
</evidence>
<dbReference type="PANTHER" id="PTHR14167">
    <property type="entry name" value="SH3 DOMAIN-CONTAINING"/>
    <property type="match status" value="1"/>
</dbReference>
<feature type="compositionally biased region" description="Polar residues" evidence="9">
    <location>
        <begin position="499"/>
        <end position="524"/>
    </location>
</feature>
<accession>A0A315V9Y5</accession>
<dbReference type="PROSITE" id="PS00478">
    <property type="entry name" value="LIM_DOMAIN_1"/>
    <property type="match status" value="1"/>
</dbReference>
<feature type="compositionally biased region" description="Polar residues" evidence="9">
    <location>
        <begin position="424"/>
        <end position="435"/>
    </location>
</feature>
<feature type="compositionally biased region" description="Polar residues" evidence="9">
    <location>
        <begin position="284"/>
        <end position="303"/>
    </location>
</feature>
<feature type="region of interest" description="Disordered" evidence="9">
    <location>
        <begin position="1101"/>
        <end position="1142"/>
    </location>
</feature>
<dbReference type="SMART" id="SM00326">
    <property type="entry name" value="SH3"/>
    <property type="match status" value="3"/>
</dbReference>
<evidence type="ECO:0000313" key="15">
    <source>
        <dbReference type="Proteomes" id="UP000250572"/>
    </source>
</evidence>
<feature type="non-terminal residue" evidence="14">
    <location>
        <position position="1254"/>
    </location>
</feature>
<feature type="domain" description="PDZ" evidence="12">
    <location>
        <begin position="892"/>
        <end position="974"/>
    </location>
</feature>
<evidence type="ECO:0000259" key="10">
    <source>
        <dbReference type="PROSITE" id="PS50002"/>
    </source>
</evidence>
<dbReference type="InterPro" id="IPR050384">
    <property type="entry name" value="Endophilin_SH3RF"/>
</dbReference>
<dbReference type="SUPFAM" id="SSF50044">
    <property type="entry name" value="SH3-domain"/>
    <property type="match status" value="3"/>
</dbReference>
<dbReference type="Pfam" id="PF00595">
    <property type="entry name" value="PDZ"/>
    <property type="match status" value="1"/>
</dbReference>
<comment type="caution">
    <text evidence="14">The sequence shown here is derived from an EMBL/GenBank/DDBJ whole genome shotgun (WGS) entry which is preliminary data.</text>
</comment>
<dbReference type="STRING" id="33528.ENSGAFP00000015082"/>
<dbReference type="InterPro" id="IPR003127">
    <property type="entry name" value="SoHo_dom"/>
</dbReference>
<feature type="domain" description="SH3" evidence="10">
    <location>
        <begin position="621"/>
        <end position="682"/>
    </location>
</feature>
<dbReference type="PROSITE" id="PS50831">
    <property type="entry name" value="SOHO"/>
    <property type="match status" value="1"/>
</dbReference>
<dbReference type="Pfam" id="PF15936">
    <property type="entry name" value="DUF4749"/>
    <property type="match status" value="1"/>
</dbReference>
<feature type="non-terminal residue" evidence="14">
    <location>
        <position position="1"/>
    </location>
</feature>
<feature type="domain" description="SoHo" evidence="13">
    <location>
        <begin position="311"/>
        <end position="373"/>
    </location>
</feature>
<dbReference type="SMART" id="SM00459">
    <property type="entry name" value="Sorb"/>
    <property type="match status" value="1"/>
</dbReference>
<evidence type="ECO:0000259" key="11">
    <source>
        <dbReference type="PROSITE" id="PS50023"/>
    </source>
</evidence>